<dbReference type="SMART" id="SM00387">
    <property type="entry name" value="HATPase_c"/>
    <property type="match status" value="1"/>
</dbReference>
<dbReference type="InterPro" id="IPR011006">
    <property type="entry name" value="CheY-like_superfamily"/>
</dbReference>
<dbReference type="CDD" id="cd00082">
    <property type="entry name" value="HisKA"/>
    <property type="match status" value="1"/>
</dbReference>
<feature type="domain" description="HTH araC/xylS-type" evidence="6">
    <location>
        <begin position="1225"/>
        <end position="1324"/>
    </location>
</feature>
<evidence type="ECO:0000259" key="8">
    <source>
        <dbReference type="PROSITE" id="PS50110"/>
    </source>
</evidence>
<dbReference type="InterPro" id="IPR011047">
    <property type="entry name" value="Quinoprotein_ADH-like_sf"/>
</dbReference>
<dbReference type="PANTHER" id="PTHR43547:SF2">
    <property type="entry name" value="HYBRID SIGNAL TRANSDUCTION HISTIDINE KINASE C"/>
    <property type="match status" value="1"/>
</dbReference>
<reference evidence="9" key="1">
    <citation type="submission" date="2022-10" db="EMBL/GenBank/DDBJ databases">
        <title>Comparative genomics and taxonomic characterization of three novel marine species of genus Reichenbachiella exhibiting antioxidant and polysaccharide degradation activities.</title>
        <authorList>
            <person name="Muhammad N."/>
            <person name="Lee Y.-J."/>
            <person name="Ko J."/>
            <person name="Kim S.-G."/>
        </authorList>
    </citation>
    <scope>NUCLEOTIDE SEQUENCE</scope>
    <source>
        <strain evidence="9">Wsw4-B4</strain>
    </source>
</reference>
<evidence type="ECO:0000256" key="2">
    <source>
        <dbReference type="ARBA" id="ARBA00012438"/>
    </source>
</evidence>
<feature type="domain" description="Histidine kinase" evidence="7">
    <location>
        <begin position="828"/>
        <end position="1042"/>
    </location>
</feature>
<dbReference type="Gene3D" id="2.130.10.10">
    <property type="entry name" value="YVTN repeat-like/Quinoprotein amine dehydrogenase"/>
    <property type="match status" value="2"/>
</dbReference>
<dbReference type="Pfam" id="PF12833">
    <property type="entry name" value="HTH_18"/>
    <property type="match status" value="1"/>
</dbReference>
<dbReference type="InterPro" id="IPR013783">
    <property type="entry name" value="Ig-like_fold"/>
</dbReference>
<evidence type="ECO:0000256" key="3">
    <source>
        <dbReference type="ARBA" id="ARBA00022553"/>
    </source>
</evidence>
<dbReference type="Pfam" id="PF07494">
    <property type="entry name" value="Reg_prop"/>
    <property type="match status" value="2"/>
</dbReference>
<dbReference type="InterPro" id="IPR003594">
    <property type="entry name" value="HATPase_dom"/>
</dbReference>
<dbReference type="Gene3D" id="3.40.50.2300">
    <property type="match status" value="1"/>
</dbReference>
<dbReference type="CDD" id="cd17574">
    <property type="entry name" value="REC_OmpR"/>
    <property type="match status" value="1"/>
</dbReference>
<dbReference type="InterPro" id="IPR011123">
    <property type="entry name" value="Y_Y_Y"/>
</dbReference>
<dbReference type="SUPFAM" id="SSF47384">
    <property type="entry name" value="Homodimeric domain of signal transducing histidine kinase"/>
    <property type="match status" value="1"/>
</dbReference>
<keyword evidence="5" id="KW-1133">Transmembrane helix</keyword>
<dbReference type="EMBL" id="CP106735">
    <property type="protein sequence ID" value="UXX80067.1"/>
    <property type="molecule type" value="Genomic_DNA"/>
</dbReference>
<dbReference type="Pfam" id="PF00512">
    <property type="entry name" value="HisKA"/>
    <property type="match status" value="1"/>
</dbReference>
<dbReference type="Pfam" id="PF07495">
    <property type="entry name" value="Y_Y_Y"/>
    <property type="match status" value="1"/>
</dbReference>
<evidence type="ECO:0000313" key="10">
    <source>
        <dbReference type="Proteomes" id="UP001062165"/>
    </source>
</evidence>
<dbReference type="Proteomes" id="UP001062165">
    <property type="component" value="Chromosome"/>
</dbReference>
<dbReference type="InterPro" id="IPR005467">
    <property type="entry name" value="His_kinase_dom"/>
</dbReference>
<keyword evidence="3 4" id="KW-0597">Phosphoprotein</keyword>
<keyword evidence="5" id="KW-0812">Transmembrane</keyword>
<dbReference type="SUPFAM" id="SSF52172">
    <property type="entry name" value="CheY-like"/>
    <property type="match status" value="1"/>
</dbReference>
<keyword evidence="5" id="KW-0472">Membrane</keyword>
<name>A0ABY6D1M3_9BACT</name>
<dbReference type="PROSITE" id="PS01124">
    <property type="entry name" value="HTH_ARAC_FAMILY_2"/>
    <property type="match status" value="1"/>
</dbReference>
<comment type="catalytic activity">
    <reaction evidence="1">
        <text>ATP + protein L-histidine = ADP + protein N-phospho-L-histidine.</text>
        <dbReference type="EC" id="2.7.13.3"/>
    </reaction>
</comment>
<dbReference type="PROSITE" id="PS50110">
    <property type="entry name" value="RESPONSE_REGULATORY"/>
    <property type="match status" value="1"/>
</dbReference>
<dbReference type="PANTHER" id="PTHR43547">
    <property type="entry name" value="TWO-COMPONENT HISTIDINE KINASE"/>
    <property type="match status" value="1"/>
</dbReference>
<dbReference type="Gene3D" id="2.60.40.10">
    <property type="entry name" value="Immunoglobulins"/>
    <property type="match status" value="1"/>
</dbReference>
<dbReference type="PRINTS" id="PR00344">
    <property type="entry name" value="BCTRLSENSOR"/>
</dbReference>
<dbReference type="EC" id="2.7.13.3" evidence="2"/>
<evidence type="ECO:0000313" key="9">
    <source>
        <dbReference type="EMBL" id="UXX80067.1"/>
    </source>
</evidence>
<dbReference type="Pfam" id="PF02518">
    <property type="entry name" value="HATPase_c"/>
    <property type="match status" value="1"/>
</dbReference>
<proteinExistence type="predicted"/>
<sequence length="1331" mass="151176">MKFRPHLPFHFTCFFYLFFSILLSASRLNAQEYFFKTLTVNNGLSQNDVSAICQDSFGFIWIGTYDGLNKFDGFTVQSYHKITTDANSLPGNRITALQEDHKKRLWIGTEGGGLAYYSLLKERFFRVALPKPLVSIHEILVTTDGSVFATTSNGVLRLVDLPNPRFEFIAVSKQLHFRSAKQDLKGNIYFAGRDGVFIYRNGLMKEISNPKNIPFTRLGFDSNNNLLAGSYNGLYQIKDGSEIIKINNPDLANGKSIYGITTDKNGNTWLGTDNYGLIQLDAEYKTISQIKATSLEERGLLSNSVLELFCDKNNNLWVGNRLGLCFASLNNVGFASLDLTRLTRPNVRSVLLDDEHLFLGINNQGLFNYNLETDTFKQILPQQINSVSSISKIDKKIYICTSNGIFQSDSEDSFAKMETVWQDHSPAPTNFTCIAKDDFSRFYLGTHAGLVVMEAGKAVRIWDKDASMSLFQNIKIFKSLYLPKKRQLLIGTISKSLFSITMDKNGNWVSAKQIPLMNINAEPIFNTSVWSIHQSADSTLWIGTDAGLFKKEKEGQKFQQVDVRGVIDKKIMCITEGTNDILWLSNTQGLISFNPKTATIRKYTYNDGLLSSTLTEGAAIDRNGRLYFGTARGVNYMDPNHIFTNPHQPQVLISKFSVHNQPVRPGEELLGSIILNENINTTRQIKLNYRQNNFTVEFTGTNYTDIQEGNFKYRLKGYDKSWIYTTSENRFISYSNLKPGNYELTLDIANKDGLWTKQPQVISMQISPAPWKTPFAYLIYILLSLAIIGAFVFFWYNRQKLNHQIELDKIIIRQDQELREVQLRFFTDIAHEFKTPLSLIIAPLNDLMNKTMSQEMRETCFQIVSRNMKRLEYLVSQFLDFGKISEGGSILQVSKHDLRKFSQETTRAFQWQIQKEQIDFRLDLKECIGYVDHDVLEKALYNVLSNAFKYTPKNGTIELKLDVDGSGDQRLAIITVSDSGPGIPDEQKSLVFDRFFHDKDRASSGIGLHLTYNLIQAHKGSISVSDSPFHGAQFTIVLPIDEETYAEKELYNGDLTERPEIIINDAISSSEMKKEGEIILIVEDDLDLRNYLMLSLQSHYVVIEANNGKEGLKMAQEELPNIIISDVMMPIMDGIEMCEHLKADSSTSHIPILLLTAKTGIEYEKKGLDAGAWDYIAKPFDSEALLQKVDNIIDTRNKFKAYLSDQNINMEVKTHYTSYDQKLMANISKIIEENLQDPAFNVNQLANEIGLSRMHLHRKLKSLVGESGKSIITRVKVKYAASMFDQGCDRVQEAMDAIGMTNYANFNNNFKRVMNMTASEYIAQLHQKPNA</sequence>
<evidence type="ECO:0000256" key="5">
    <source>
        <dbReference type="SAM" id="Phobius"/>
    </source>
</evidence>
<dbReference type="InterPro" id="IPR036097">
    <property type="entry name" value="HisK_dim/P_sf"/>
</dbReference>
<dbReference type="SMART" id="SM00388">
    <property type="entry name" value="HisKA"/>
    <property type="match status" value="1"/>
</dbReference>
<evidence type="ECO:0000259" key="6">
    <source>
        <dbReference type="PROSITE" id="PS01124"/>
    </source>
</evidence>
<dbReference type="Pfam" id="PF00072">
    <property type="entry name" value="Response_reg"/>
    <property type="match status" value="1"/>
</dbReference>
<accession>A0ABY6D1M3</accession>
<gene>
    <name evidence="9" type="ORF">N7E81_02970</name>
</gene>
<dbReference type="PROSITE" id="PS50109">
    <property type="entry name" value="HIS_KIN"/>
    <property type="match status" value="1"/>
</dbReference>
<dbReference type="InterPro" id="IPR003661">
    <property type="entry name" value="HisK_dim/P_dom"/>
</dbReference>
<dbReference type="InterPro" id="IPR018060">
    <property type="entry name" value="HTH_AraC"/>
</dbReference>
<dbReference type="SUPFAM" id="SSF50998">
    <property type="entry name" value="Quinoprotein alcohol dehydrogenase-like"/>
    <property type="match status" value="1"/>
</dbReference>
<dbReference type="SUPFAM" id="SSF55874">
    <property type="entry name" value="ATPase domain of HSP90 chaperone/DNA topoisomerase II/histidine kinase"/>
    <property type="match status" value="1"/>
</dbReference>
<dbReference type="SMART" id="SM00342">
    <property type="entry name" value="HTH_ARAC"/>
    <property type="match status" value="1"/>
</dbReference>
<evidence type="ECO:0000256" key="1">
    <source>
        <dbReference type="ARBA" id="ARBA00000085"/>
    </source>
</evidence>
<dbReference type="InterPro" id="IPR001789">
    <property type="entry name" value="Sig_transdc_resp-reg_receiver"/>
</dbReference>
<organism evidence="9 10">
    <name type="scientific">Reichenbachiella carrageenanivorans</name>
    <dbReference type="NCBI Taxonomy" id="2979869"/>
    <lineage>
        <taxon>Bacteria</taxon>
        <taxon>Pseudomonadati</taxon>
        <taxon>Bacteroidota</taxon>
        <taxon>Cytophagia</taxon>
        <taxon>Cytophagales</taxon>
        <taxon>Reichenbachiellaceae</taxon>
        <taxon>Reichenbachiella</taxon>
    </lineage>
</organism>
<dbReference type="InterPro" id="IPR036890">
    <property type="entry name" value="HATPase_C_sf"/>
</dbReference>
<dbReference type="SMART" id="SM00448">
    <property type="entry name" value="REC"/>
    <property type="match status" value="1"/>
</dbReference>
<dbReference type="InterPro" id="IPR015943">
    <property type="entry name" value="WD40/YVTN_repeat-like_dom_sf"/>
</dbReference>
<evidence type="ECO:0000256" key="4">
    <source>
        <dbReference type="PROSITE-ProRule" id="PRU00169"/>
    </source>
</evidence>
<dbReference type="Gene3D" id="3.30.565.10">
    <property type="entry name" value="Histidine kinase-like ATPase, C-terminal domain"/>
    <property type="match status" value="1"/>
</dbReference>
<evidence type="ECO:0000259" key="7">
    <source>
        <dbReference type="PROSITE" id="PS50109"/>
    </source>
</evidence>
<dbReference type="InterPro" id="IPR004358">
    <property type="entry name" value="Sig_transdc_His_kin-like_C"/>
</dbReference>
<dbReference type="RefSeq" id="WP_263051797.1">
    <property type="nucleotide sequence ID" value="NZ_CP106735.1"/>
</dbReference>
<feature type="domain" description="Response regulatory" evidence="8">
    <location>
        <begin position="1078"/>
        <end position="1193"/>
    </location>
</feature>
<feature type="modified residue" description="4-aspartylphosphate" evidence="4">
    <location>
        <position position="1126"/>
    </location>
</feature>
<dbReference type="InterPro" id="IPR011110">
    <property type="entry name" value="Reg_prop"/>
</dbReference>
<dbReference type="Gene3D" id="1.10.287.130">
    <property type="match status" value="1"/>
</dbReference>
<dbReference type="Gene3D" id="1.10.10.60">
    <property type="entry name" value="Homeodomain-like"/>
    <property type="match status" value="1"/>
</dbReference>
<dbReference type="SUPFAM" id="SSF63829">
    <property type="entry name" value="Calcium-dependent phosphotriesterase"/>
    <property type="match status" value="2"/>
</dbReference>
<keyword evidence="10" id="KW-1185">Reference proteome</keyword>
<feature type="transmembrane region" description="Helical" evidence="5">
    <location>
        <begin position="775"/>
        <end position="796"/>
    </location>
</feature>
<protein>
    <recommendedName>
        <fullName evidence="2">histidine kinase</fullName>
        <ecNumber evidence="2">2.7.13.3</ecNumber>
    </recommendedName>
</protein>